<proteinExistence type="predicted"/>
<name>A0ABD0RL55_CIRMR</name>
<reference evidence="1 2" key="1">
    <citation type="submission" date="2024-05" db="EMBL/GenBank/DDBJ databases">
        <title>Genome sequencing and assembly of Indian major carp, Cirrhinus mrigala (Hamilton, 1822).</title>
        <authorList>
            <person name="Mohindra V."/>
            <person name="Chowdhury L.M."/>
            <person name="Lal K."/>
            <person name="Jena J.K."/>
        </authorList>
    </citation>
    <scope>NUCLEOTIDE SEQUENCE [LARGE SCALE GENOMIC DNA]</scope>
    <source>
        <strain evidence="1">CM1030</strain>
        <tissue evidence="1">Blood</tissue>
    </source>
</reference>
<organism evidence="1 2">
    <name type="scientific">Cirrhinus mrigala</name>
    <name type="common">Mrigala</name>
    <dbReference type="NCBI Taxonomy" id="683832"/>
    <lineage>
        <taxon>Eukaryota</taxon>
        <taxon>Metazoa</taxon>
        <taxon>Chordata</taxon>
        <taxon>Craniata</taxon>
        <taxon>Vertebrata</taxon>
        <taxon>Euteleostomi</taxon>
        <taxon>Actinopterygii</taxon>
        <taxon>Neopterygii</taxon>
        <taxon>Teleostei</taxon>
        <taxon>Ostariophysi</taxon>
        <taxon>Cypriniformes</taxon>
        <taxon>Cyprinidae</taxon>
        <taxon>Labeoninae</taxon>
        <taxon>Labeonini</taxon>
        <taxon>Cirrhinus</taxon>
    </lineage>
</organism>
<dbReference type="EMBL" id="JAMKFB020000003">
    <property type="protein sequence ID" value="KAL0199179.1"/>
    <property type="molecule type" value="Genomic_DNA"/>
</dbReference>
<dbReference type="AlphaFoldDB" id="A0ABD0RL55"/>
<dbReference type="Proteomes" id="UP001529510">
    <property type="component" value="Unassembled WGS sequence"/>
</dbReference>
<feature type="non-terminal residue" evidence="1">
    <location>
        <position position="130"/>
    </location>
</feature>
<evidence type="ECO:0000313" key="1">
    <source>
        <dbReference type="EMBL" id="KAL0199179.1"/>
    </source>
</evidence>
<protein>
    <submittedName>
        <fullName evidence="1">Uncharacterized protein</fullName>
    </submittedName>
</protein>
<keyword evidence="2" id="KW-1185">Reference proteome</keyword>
<comment type="caution">
    <text evidence="1">The sequence shown here is derived from an EMBL/GenBank/DDBJ whole genome shotgun (WGS) entry which is preliminary data.</text>
</comment>
<sequence length="130" mass="14719">MAILCSCNPKKAIPFIKAGEKPQVRSQLTTGLLHKASDWQLQLIILELTVPWEERIEEANERKRAKYQELVEETIYEPIEVGCRGFAGRSLCKALSWLGVTGVAKKRAIRSASEAAEKATRWLWIKRADP</sequence>
<gene>
    <name evidence="1" type="ORF">M9458_007719</name>
</gene>
<evidence type="ECO:0000313" key="2">
    <source>
        <dbReference type="Proteomes" id="UP001529510"/>
    </source>
</evidence>
<accession>A0ABD0RL55</accession>